<dbReference type="PANTHER" id="PTHR46201:SF6">
    <property type="entry name" value="PHD FINGER PLANT-LIKE PROTEIN"/>
    <property type="match status" value="1"/>
</dbReference>
<dbReference type="GO" id="GO:0008270">
    <property type="term" value="F:zinc ion binding"/>
    <property type="evidence" value="ECO:0007669"/>
    <property type="project" value="UniProtKB-KW"/>
</dbReference>
<keyword evidence="7" id="KW-1185">Reference proteome</keyword>
<reference evidence="6 7" key="1">
    <citation type="journal article" date="2023" name="BMC Biotechnol.">
        <title>Vitis rotundifolia cv Carlos genome sequencing.</title>
        <authorList>
            <person name="Huff M."/>
            <person name="Hulse-Kemp A."/>
            <person name="Scheffler B."/>
            <person name="Youngblood R."/>
            <person name="Simpson S."/>
            <person name="Babiker E."/>
            <person name="Staton M."/>
        </authorList>
    </citation>
    <scope>NUCLEOTIDE SEQUENCE [LARGE SCALE GENOMIC DNA]</scope>
    <source>
        <tissue evidence="6">Leaf</tissue>
    </source>
</reference>
<dbReference type="InterPro" id="IPR013083">
    <property type="entry name" value="Znf_RING/FYVE/PHD"/>
</dbReference>
<dbReference type="EMBL" id="JARBHA010000018">
    <property type="protein sequence ID" value="KAJ9676424.1"/>
    <property type="molecule type" value="Genomic_DNA"/>
</dbReference>
<protein>
    <recommendedName>
        <fullName evidence="5">PHD-type domain-containing protein</fullName>
    </recommendedName>
</protein>
<dbReference type="PANTHER" id="PTHR46201">
    <property type="entry name" value="PHD FINGER PROTEIN MALE MEIOCYTE DEATH 1-RELATED"/>
    <property type="match status" value="1"/>
</dbReference>
<dbReference type="InterPro" id="IPR001965">
    <property type="entry name" value="Znf_PHD"/>
</dbReference>
<dbReference type="InterPro" id="IPR011011">
    <property type="entry name" value="Znf_FYVE_PHD"/>
</dbReference>
<gene>
    <name evidence="6" type="ORF">PVL29_025107</name>
</gene>
<dbReference type="InterPro" id="IPR058054">
    <property type="entry name" value="Znf_MS1-like"/>
</dbReference>
<accession>A0AA38YTZ1</accession>
<sequence length="714" mass="80775">MVVSEIRPFKRAKRRSTSDLCDFLSFPPVSGDGDGDCFAEQPFWSAVQSFLKQYGRSRFPPSLFPSLVTWQILLRVGDPADGAGVVSLDVVEEDVARSRSVYCDQCRVVGWSGHPVCRKRYHFIIRANSNPIEGSHRACTKCGNMTYLSDSRCKLCNTALTIDDLEDWVYHQFEDTTHLLHGVVHSNGYGHLLRVNGRQGGADILSGFDIMNFWDRLCKRLAVRKVSVMDLSKKYGTEYRLVHTVAKGQVWYGHWGYQFGTGSYALTSDAYQNAIHTLSNIPLSTFFFQGRGPPTHLQTLIAFYQSLAETELRTLKDLFSFLLNRIRELNIAKSEDQTSSHCKNLLCAWTRNDVERVEQCMVKMLVTSATAEKGKWVSWRTLKGALNKAASPELVDYCLKHLGGRVAGDSMVVRTRCNPNSNVVEFRIEPQSCINNSNRVDGLDSNSSLPSKGQVIDDLRYLYDSILNPQTMVTYRPKATRELVVESAKKLLDCKQFTKDYKVERLAVKNPFAIHLWCHVELEDYSQDYPFLLQNLFEATKAFKEVYVVFKRFYIQELLDFGRIEGSRVCRIRGRCNAKYGLGRFLAERGTETWIVDCICGTKDDDGERMLACDKCSVWQHTRCVGIENSDEIPAKFLCDRCLGSCCAETKCSSGSSSPREEVEAYECLIDGVESRILKNEANTILPSGRTCRDEVKAKGLGLVSRMCMTFGVQ</sequence>
<keyword evidence="3" id="KW-0862">Zinc</keyword>
<feature type="domain" description="PHD-type" evidence="5">
    <location>
        <begin position="595"/>
        <end position="645"/>
    </location>
</feature>
<keyword evidence="2 4" id="KW-0863">Zinc-finger</keyword>
<evidence type="ECO:0000256" key="3">
    <source>
        <dbReference type="ARBA" id="ARBA00022833"/>
    </source>
</evidence>
<dbReference type="InterPro" id="IPR019786">
    <property type="entry name" value="Zinc_finger_PHD-type_CS"/>
</dbReference>
<keyword evidence="1" id="KW-0479">Metal-binding</keyword>
<dbReference type="AlphaFoldDB" id="A0AA38YTZ1"/>
<name>A0AA38YTZ1_VITRO</name>
<proteinExistence type="predicted"/>
<dbReference type="Pfam" id="PF00628">
    <property type="entry name" value="PHD"/>
    <property type="match status" value="1"/>
</dbReference>
<dbReference type="Proteomes" id="UP001168098">
    <property type="component" value="Unassembled WGS sequence"/>
</dbReference>
<dbReference type="CDD" id="cd15556">
    <property type="entry name" value="PHD_MMD1_like"/>
    <property type="match status" value="1"/>
</dbReference>
<evidence type="ECO:0000256" key="2">
    <source>
        <dbReference type="ARBA" id="ARBA00022771"/>
    </source>
</evidence>
<evidence type="ECO:0000259" key="5">
    <source>
        <dbReference type="PROSITE" id="PS50016"/>
    </source>
</evidence>
<dbReference type="SUPFAM" id="SSF57903">
    <property type="entry name" value="FYVE/PHD zinc finger"/>
    <property type="match status" value="1"/>
</dbReference>
<dbReference type="Pfam" id="PF25874">
    <property type="entry name" value="WHD_plant_repro"/>
    <property type="match status" value="1"/>
</dbReference>
<evidence type="ECO:0000313" key="7">
    <source>
        <dbReference type="Proteomes" id="UP001168098"/>
    </source>
</evidence>
<dbReference type="PROSITE" id="PS01359">
    <property type="entry name" value="ZF_PHD_1"/>
    <property type="match status" value="1"/>
</dbReference>
<dbReference type="PROSITE" id="PS50016">
    <property type="entry name" value="ZF_PHD_2"/>
    <property type="match status" value="1"/>
</dbReference>
<organism evidence="6 7">
    <name type="scientific">Vitis rotundifolia</name>
    <name type="common">Muscadine grape</name>
    <dbReference type="NCBI Taxonomy" id="103349"/>
    <lineage>
        <taxon>Eukaryota</taxon>
        <taxon>Viridiplantae</taxon>
        <taxon>Streptophyta</taxon>
        <taxon>Embryophyta</taxon>
        <taxon>Tracheophyta</taxon>
        <taxon>Spermatophyta</taxon>
        <taxon>Magnoliopsida</taxon>
        <taxon>eudicotyledons</taxon>
        <taxon>Gunneridae</taxon>
        <taxon>Pentapetalae</taxon>
        <taxon>rosids</taxon>
        <taxon>Vitales</taxon>
        <taxon>Vitaceae</taxon>
        <taxon>Viteae</taxon>
        <taxon>Vitis</taxon>
    </lineage>
</organism>
<evidence type="ECO:0000313" key="6">
    <source>
        <dbReference type="EMBL" id="KAJ9676424.1"/>
    </source>
</evidence>
<dbReference type="InterPro" id="IPR059080">
    <property type="entry name" value="WHD_PTC1"/>
</dbReference>
<evidence type="ECO:0000256" key="4">
    <source>
        <dbReference type="PROSITE-ProRule" id="PRU00146"/>
    </source>
</evidence>
<evidence type="ECO:0000256" key="1">
    <source>
        <dbReference type="ARBA" id="ARBA00022723"/>
    </source>
</evidence>
<dbReference type="SMART" id="SM00249">
    <property type="entry name" value="PHD"/>
    <property type="match status" value="1"/>
</dbReference>
<dbReference type="InterPro" id="IPR019787">
    <property type="entry name" value="Znf_PHD-finger"/>
</dbReference>
<comment type="caution">
    <text evidence="6">The sequence shown here is derived from an EMBL/GenBank/DDBJ whole genome shotgun (WGS) entry which is preliminary data.</text>
</comment>
<dbReference type="Gene3D" id="3.30.40.10">
    <property type="entry name" value="Zinc/RING finger domain, C3HC4 (zinc finger)"/>
    <property type="match status" value="1"/>
</dbReference>